<organism evidence="1">
    <name type="scientific">Ixodes ricinus</name>
    <name type="common">Common tick</name>
    <name type="synonym">Acarus ricinus</name>
    <dbReference type="NCBI Taxonomy" id="34613"/>
    <lineage>
        <taxon>Eukaryota</taxon>
        <taxon>Metazoa</taxon>
        <taxon>Ecdysozoa</taxon>
        <taxon>Arthropoda</taxon>
        <taxon>Chelicerata</taxon>
        <taxon>Arachnida</taxon>
        <taxon>Acari</taxon>
        <taxon>Parasitiformes</taxon>
        <taxon>Ixodida</taxon>
        <taxon>Ixodoidea</taxon>
        <taxon>Ixodidae</taxon>
        <taxon>Ixodinae</taxon>
        <taxon>Ixodes</taxon>
    </lineage>
</organism>
<protein>
    <submittedName>
        <fullName evidence="1">Putative omega-6 fatty acid desaturase endoplasmic reticulum isozyme 1</fullName>
    </submittedName>
</protein>
<accession>A0A0K8RFD8</accession>
<name>A0A0K8RFD8_IXORI</name>
<reference evidence="1" key="1">
    <citation type="submission" date="2012-12" db="EMBL/GenBank/DDBJ databases">
        <title>Identification and characterization of a phenylalanine ammonia-lyase gene family in Isatis indigotica Fort.</title>
        <authorList>
            <person name="Liu Q."/>
            <person name="Chen J."/>
            <person name="Zhou X."/>
            <person name="Di P."/>
            <person name="Xiao Y."/>
            <person name="Xuan H."/>
            <person name="Zhang L."/>
            <person name="Chen W."/>
        </authorList>
    </citation>
    <scope>NUCLEOTIDE SEQUENCE</scope>
    <source>
        <tissue evidence="1">Salivary gland</tissue>
    </source>
</reference>
<sequence length="67" mass="7696">MEKLHLTNNTWTVTWPVVVLGEFIFVPEDPAFLGRICLYLHTFPKLPPYSLVNGRTVITIIVDQELV</sequence>
<dbReference type="AlphaFoldDB" id="A0A0K8RFD8"/>
<proteinExistence type="evidence at transcript level"/>
<dbReference type="EMBL" id="GADI01003958">
    <property type="protein sequence ID" value="JAA69850.1"/>
    <property type="molecule type" value="mRNA"/>
</dbReference>
<evidence type="ECO:0000313" key="1">
    <source>
        <dbReference type="EMBL" id="JAA69850.1"/>
    </source>
</evidence>